<evidence type="ECO:0000313" key="9">
    <source>
        <dbReference type="Proteomes" id="UP000593626"/>
    </source>
</evidence>
<feature type="domain" description="Phage shock protein PspC N-terminal" evidence="7">
    <location>
        <begin position="2"/>
        <end position="61"/>
    </location>
</feature>
<dbReference type="InterPro" id="IPR052027">
    <property type="entry name" value="PspC"/>
</dbReference>
<accession>A0A7S8CCI9</accession>
<keyword evidence="3 6" id="KW-0812">Transmembrane</keyword>
<evidence type="ECO:0000256" key="4">
    <source>
        <dbReference type="ARBA" id="ARBA00022989"/>
    </source>
</evidence>
<gene>
    <name evidence="8" type="ORF">G8O30_11185</name>
</gene>
<dbReference type="Pfam" id="PF04024">
    <property type="entry name" value="PspC"/>
    <property type="match status" value="1"/>
</dbReference>
<comment type="subcellular location">
    <subcellularLocation>
        <location evidence="1">Cell membrane</location>
        <topology evidence="1">Single-pass membrane protein</topology>
    </subcellularLocation>
</comment>
<name>A0A7S8CCI9_9BACI</name>
<dbReference type="EMBL" id="CP049742">
    <property type="protein sequence ID" value="QPC47469.1"/>
    <property type="molecule type" value="Genomic_DNA"/>
</dbReference>
<dbReference type="PANTHER" id="PTHR33885">
    <property type="entry name" value="PHAGE SHOCK PROTEIN C"/>
    <property type="match status" value="1"/>
</dbReference>
<keyword evidence="2" id="KW-1003">Cell membrane</keyword>
<keyword evidence="5 6" id="KW-0472">Membrane</keyword>
<dbReference type="Proteomes" id="UP000593626">
    <property type="component" value="Chromosome"/>
</dbReference>
<proteinExistence type="predicted"/>
<protein>
    <submittedName>
        <fullName evidence="8">PspC domain-containing protein</fullName>
    </submittedName>
</protein>
<dbReference type="InterPro" id="IPR007168">
    <property type="entry name" value="Phageshock_PspC_N"/>
</dbReference>
<organism evidence="8 9">
    <name type="scientific">Mangrovibacillus cuniculi</name>
    <dbReference type="NCBI Taxonomy" id="2593652"/>
    <lineage>
        <taxon>Bacteria</taxon>
        <taxon>Bacillati</taxon>
        <taxon>Bacillota</taxon>
        <taxon>Bacilli</taxon>
        <taxon>Bacillales</taxon>
        <taxon>Bacillaceae</taxon>
        <taxon>Mangrovibacillus</taxon>
    </lineage>
</organism>
<dbReference type="RefSeq" id="WP_239672139.1">
    <property type="nucleotide sequence ID" value="NZ_CP049742.1"/>
</dbReference>
<dbReference type="AlphaFoldDB" id="A0A7S8CCI9"/>
<evidence type="ECO:0000256" key="2">
    <source>
        <dbReference type="ARBA" id="ARBA00022475"/>
    </source>
</evidence>
<evidence type="ECO:0000256" key="1">
    <source>
        <dbReference type="ARBA" id="ARBA00004162"/>
    </source>
</evidence>
<evidence type="ECO:0000259" key="7">
    <source>
        <dbReference type="Pfam" id="PF04024"/>
    </source>
</evidence>
<evidence type="ECO:0000256" key="3">
    <source>
        <dbReference type="ARBA" id="ARBA00022692"/>
    </source>
</evidence>
<keyword evidence="9" id="KW-1185">Reference proteome</keyword>
<sequence length="63" mass="6961">MKSITRSKTNRKVAGVIGGLANYTKMDSTILRVLFIILLFVTGFFPLLIAYGLLVFVLPNEGE</sequence>
<dbReference type="PANTHER" id="PTHR33885:SF3">
    <property type="entry name" value="PHAGE SHOCK PROTEIN C"/>
    <property type="match status" value="1"/>
</dbReference>
<dbReference type="GO" id="GO:0005886">
    <property type="term" value="C:plasma membrane"/>
    <property type="evidence" value="ECO:0007669"/>
    <property type="project" value="UniProtKB-SubCell"/>
</dbReference>
<evidence type="ECO:0000313" key="8">
    <source>
        <dbReference type="EMBL" id="QPC47469.1"/>
    </source>
</evidence>
<dbReference type="KEGG" id="mcui:G8O30_11185"/>
<feature type="transmembrane region" description="Helical" evidence="6">
    <location>
        <begin position="33"/>
        <end position="58"/>
    </location>
</feature>
<evidence type="ECO:0000256" key="6">
    <source>
        <dbReference type="SAM" id="Phobius"/>
    </source>
</evidence>
<evidence type="ECO:0000256" key="5">
    <source>
        <dbReference type="ARBA" id="ARBA00023136"/>
    </source>
</evidence>
<reference evidence="8 9" key="1">
    <citation type="submission" date="2019-07" db="EMBL/GenBank/DDBJ databases">
        <title>Genome sequence of 2 isolates from Red Sea Mangroves.</title>
        <authorList>
            <person name="Sefrji F."/>
            <person name="Michoud G."/>
            <person name="Merlino G."/>
            <person name="Daffonchio D."/>
        </authorList>
    </citation>
    <scope>NUCLEOTIDE SEQUENCE [LARGE SCALE GENOMIC DNA]</scope>
    <source>
        <strain evidence="8 9">R1DC41</strain>
    </source>
</reference>
<keyword evidence="4 6" id="KW-1133">Transmembrane helix</keyword>